<sequence length="75" mass="8241">MYCDGRAHHQIKATAILQTGAGAVLYGAKTIRPMSLTFARPERPVCGNWYGRTLAIARLDSLVVEQIARIVDHCS</sequence>
<evidence type="ECO:0000313" key="1">
    <source>
        <dbReference type="EMBL" id="SJM31937.1"/>
    </source>
</evidence>
<dbReference type="Proteomes" id="UP000245698">
    <property type="component" value="Unassembled WGS sequence"/>
</dbReference>
<accession>A0A2P9ALE6</accession>
<organism evidence="1 2">
    <name type="scientific">Mesorhizobium delmotii</name>
    <dbReference type="NCBI Taxonomy" id="1631247"/>
    <lineage>
        <taxon>Bacteria</taxon>
        <taxon>Pseudomonadati</taxon>
        <taxon>Pseudomonadota</taxon>
        <taxon>Alphaproteobacteria</taxon>
        <taxon>Hyphomicrobiales</taxon>
        <taxon>Phyllobacteriaceae</taxon>
        <taxon>Mesorhizobium</taxon>
    </lineage>
</organism>
<gene>
    <name evidence="1" type="ORF">BQ8482_220108</name>
</gene>
<protein>
    <submittedName>
        <fullName evidence="1">Uncharacterized protein</fullName>
    </submittedName>
</protein>
<evidence type="ECO:0000313" key="2">
    <source>
        <dbReference type="Proteomes" id="UP000245698"/>
    </source>
</evidence>
<name>A0A2P9ALE6_9HYPH</name>
<proteinExistence type="predicted"/>
<keyword evidence="2" id="KW-1185">Reference proteome</keyword>
<dbReference type="EMBL" id="FUIG01000029">
    <property type="protein sequence ID" value="SJM31937.1"/>
    <property type="molecule type" value="Genomic_DNA"/>
</dbReference>
<reference evidence="2" key="1">
    <citation type="submission" date="2016-12" db="EMBL/GenBank/DDBJ databases">
        <authorList>
            <person name="Brunel B."/>
        </authorList>
    </citation>
    <scope>NUCLEOTIDE SEQUENCE [LARGE SCALE GENOMIC DNA]</scope>
</reference>
<dbReference type="AlphaFoldDB" id="A0A2P9ALE6"/>